<dbReference type="Gene3D" id="3.40.50.300">
    <property type="entry name" value="P-loop containing nucleotide triphosphate hydrolases"/>
    <property type="match status" value="1"/>
</dbReference>
<sequence length="481" mass="52727">MSNCTSPPLPILLVDDEVLWTRSLSRMLERSGGYGNLLTCHDSREVMGILAHQPVSLVLLDLTMPHLSGDDLLATIAPEYPDIPVIILTGRDQVDMAVKCMKGGAFDYFVKTVEEERLLAGVQRAIRMQQLQRENQILKTRLGRKDLKFPAAVAAILTGDRQMESLFHYLETVAPTSQPVLITGESGVGKELFARAVHEVGRPGKPWVGLNVAGLDDTIFADTLFGHSRGAFTGADRERPGLVEQARGGTLFLDEIGDLSLNSQVKLLRLLQEGDYYPVGSDRPKRSGARIVLATNVDLTARLASGAFRKDLYYRLRTHHIHIAPLRERSDDISLLLNLFLEEAASEFGKKKPTAPPELSVLLATHPFPGNIRELRAMVFEAVSHHQGRILSTRTFRMAMGLTPNAAAGEPLTPGADGAREGISYGDRLPTLTQGANLLVEEAMRRAQGNQTIAAGMLGISRPALSKRLRNQRQEAASTPR</sequence>
<dbReference type="InterPro" id="IPR025944">
    <property type="entry name" value="Sigma_54_int_dom_CS"/>
</dbReference>
<dbReference type="Gene3D" id="1.10.8.60">
    <property type="match status" value="1"/>
</dbReference>
<evidence type="ECO:0000256" key="3">
    <source>
        <dbReference type="ARBA" id="ARBA00023015"/>
    </source>
</evidence>
<dbReference type="InterPro" id="IPR003593">
    <property type="entry name" value="AAA+_ATPase"/>
</dbReference>
<dbReference type="Gene3D" id="3.40.50.2300">
    <property type="match status" value="1"/>
</dbReference>
<feature type="domain" description="Sigma-54 factor interaction" evidence="6">
    <location>
        <begin position="156"/>
        <end position="384"/>
    </location>
</feature>
<dbReference type="SMART" id="SM00448">
    <property type="entry name" value="REC"/>
    <property type="match status" value="1"/>
</dbReference>
<keyword evidence="4" id="KW-0804">Transcription</keyword>
<dbReference type="Pfam" id="PF00158">
    <property type="entry name" value="Sigma54_activat"/>
    <property type="match status" value="1"/>
</dbReference>
<organism evidence="8 9">
    <name type="scientific">Desulfuromonas soudanensis</name>
    <dbReference type="NCBI Taxonomy" id="1603606"/>
    <lineage>
        <taxon>Bacteria</taxon>
        <taxon>Pseudomonadati</taxon>
        <taxon>Thermodesulfobacteriota</taxon>
        <taxon>Desulfuromonadia</taxon>
        <taxon>Desulfuromonadales</taxon>
        <taxon>Desulfuromonadaceae</taxon>
        <taxon>Desulfuromonas</taxon>
    </lineage>
</organism>
<evidence type="ECO:0000256" key="1">
    <source>
        <dbReference type="ARBA" id="ARBA00022741"/>
    </source>
</evidence>
<dbReference type="SUPFAM" id="SSF52172">
    <property type="entry name" value="CheY-like"/>
    <property type="match status" value="1"/>
</dbReference>
<keyword evidence="5" id="KW-0597">Phosphoprotein</keyword>
<dbReference type="PROSITE" id="PS50110">
    <property type="entry name" value="RESPONSE_REGULATORY"/>
    <property type="match status" value="1"/>
</dbReference>
<dbReference type="Gene3D" id="1.10.10.60">
    <property type="entry name" value="Homeodomain-like"/>
    <property type="match status" value="1"/>
</dbReference>
<proteinExistence type="predicted"/>
<dbReference type="SMART" id="SM00382">
    <property type="entry name" value="AAA"/>
    <property type="match status" value="1"/>
</dbReference>
<evidence type="ECO:0000259" key="7">
    <source>
        <dbReference type="PROSITE" id="PS50110"/>
    </source>
</evidence>
<keyword evidence="9" id="KW-1185">Reference proteome</keyword>
<reference evidence="8 9" key="1">
    <citation type="submission" date="2015-07" db="EMBL/GenBank/DDBJ databases">
        <title>Isolation and Genomic Characterization of a Novel Halophilic Metal-Reducing Deltaproteobacterium from the Deep Subsurface.</title>
        <authorList>
            <person name="Badalamenti J.P."/>
            <person name="Summers Z.M."/>
            <person name="Gralnick J.A."/>
            <person name="Bond D.R."/>
        </authorList>
    </citation>
    <scope>NUCLEOTIDE SEQUENCE [LARGE SCALE GENOMIC DNA]</scope>
    <source>
        <strain evidence="8 9">WTL</strain>
    </source>
</reference>
<dbReference type="PATRIC" id="fig|1603606.3.peg.3477"/>
<gene>
    <name evidence="8" type="ORF">DSOUD_3232</name>
</gene>
<feature type="domain" description="Response regulatory" evidence="7">
    <location>
        <begin position="10"/>
        <end position="126"/>
    </location>
</feature>
<keyword evidence="3" id="KW-0805">Transcription regulation</keyword>
<dbReference type="InterPro" id="IPR058031">
    <property type="entry name" value="AAA_lid_NorR"/>
</dbReference>
<evidence type="ECO:0000256" key="4">
    <source>
        <dbReference type="ARBA" id="ARBA00023163"/>
    </source>
</evidence>
<dbReference type="KEGG" id="des:DSOUD_3232"/>
<dbReference type="PANTHER" id="PTHR32071:SF13">
    <property type="entry name" value="RESPONSE REGULATOR HSFA"/>
    <property type="match status" value="1"/>
</dbReference>
<evidence type="ECO:0000256" key="2">
    <source>
        <dbReference type="ARBA" id="ARBA00022840"/>
    </source>
</evidence>
<dbReference type="InterPro" id="IPR002197">
    <property type="entry name" value="HTH_Fis"/>
</dbReference>
<dbReference type="InterPro" id="IPR001789">
    <property type="entry name" value="Sig_transdc_resp-reg_receiver"/>
</dbReference>
<dbReference type="AlphaFoldDB" id="A0A0M4D3D7"/>
<dbReference type="InterPro" id="IPR011006">
    <property type="entry name" value="CheY-like_superfamily"/>
</dbReference>
<dbReference type="SUPFAM" id="SSF52540">
    <property type="entry name" value="P-loop containing nucleoside triphosphate hydrolases"/>
    <property type="match status" value="1"/>
</dbReference>
<dbReference type="GO" id="GO:0000160">
    <property type="term" value="P:phosphorelay signal transduction system"/>
    <property type="evidence" value="ECO:0007669"/>
    <property type="project" value="InterPro"/>
</dbReference>
<dbReference type="FunFam" id="3.40.50.300:FF:000006">
    <property type="entry name" value="DNA-binding transcriptional regulator NtrC"/>
    <property type="match status" value="1"/>
</dbReference>
<dbReference type="PROSITE" id="PS00675">
    <property type="entry name" value="SIGMA54_INTERACT_1"/>
    <property type="match status" value="1"/>
</dbReference>
<dbReference type="RefSeq" id="WP_053551920.1">
    <property type="nucleotide sequence ID" value="NZ_CP010802.1"/>
</dbReference>
<dbReference type="SUPFAM" id="SSF46689">
    <property type="entry name" value="Homeodomain-like"/>
    <property type="match status" value="1"/>
</dbReference>
<dbReference type="Pfam" id="PF02954">
    <property type="entry name" value="HTH_8"/>
    <property type="match status" value="1"/>
</dbReference>
<accession>A0A0M4D3D7</accession>
<dbReference type="EMBL" id="CP010802">
    <property type="protein sequence ID" value="ALC17952.1"/>
    <property type="molecule type" value="Genomic_DNA"/>
</dbReference>
<dbReference type="PANTHER" id="PTHR32071">
    <property type="entry name" value="TRANSCRIPTIONAL REGULATORY PROTEIN"/>
    <property type="match status" value="1"/>
</dbReference>
<keyword evidence="1" id="KW-0547">Nucleotide-binding</keyword>
<dbReference type="Pfam" id="PF00072">
    <property type="entry name" value="Response_reg"/>
    <property type="match status" value="1"/>
</dbReference>
<dbReference type="Pfam" id="PF25601">
    <property type="entry name" value="AAA_lid_14"/>
    <property type="match status" value="1"/>
</dbReference>
<dbReference type="InterPro" id="IPR002078">
    <property type="entry name" value="Sigma_54_int"/>
</dbReference>
<dbReference type="STRING" id="1603606.DSOUD_3232"/>
<dbReference type="GO" id="GO:0043565">
    <property type="term" value="F:sequence-specific DNA binding"/>
    <property type="evidence" value="ECO:0007669"/>
    <property type="project" value="InterPro"/>
</dbReference>
<dbReference type="InterPro" id="IPR025662">
    <property type="entry name" value="Sigma_54_int_dom_ATP-bd_1"/>
</dbReference>
<dbReference type="GO" id="GO:0005524">
    <property type="term" value="F:ATP binding"/>
    <property type="evidence" value="ECO:0007669"/>
    <property type="project" value="UniProtKB-KW"/>
</dbReference>
<dbReference type="GO" id="GO:0006355">
    <property type="term" value="P:regulation of DNA-templated transcription"/>
    <property type="evidence" value="ECO:0007669"/>
    <property type="project" value="InterPro"/>
</dbReference>
<dbReference type="CDD" id="cd00009">
    <property type="entry name" value="AAA"/>
    <property type="match status" value="1"/>
</dbReference>
<keyword evidence="2" id="KW-0067">ATP-binding</keyword>
<protein>
    <submittedName>
        <fullName evidence="8">Two-component sigma54-specific transcriptional regulator, Fis family</fullName>
    </submittedName>
</protein>
<evidence type="ECO:0000313" key="9">
    <source>
        <dbReference type="Proteomes" id="UP000057158"/>
    </source>
</evidence>
<feature type="modified residue" description="4-aspartylphosphate" evidence="5">
    <location>
        <position position="61"/>
    </location>
</feature>
<evidence type="ECO:0000259" key="6">
    <source>
        <dbReference type="PROSITE" id="PS50045"/>
    </source>
</evidence>
<dbReference type="PROSITE" id="PS50045">
    <property type="entry name" value="SIGMA54_INTERACT_4"/>
    <property type="match status" value="1"/>
</dbReference>
<name>A0A0M4D3D7_9BACT</name>
<evidence type="ECO:0000313" key="8">
    <source>
        <dbReference type="EMBL" id="ALC17952.1"/>
    </source>
</evidence>
<dbReference type="Proteomes" id="UP000057158">
    <property type="component" value="Chromosome"/>
</dbReference>
<dbReference type="OrthoDB" id="9814761at2"/>
<dbReference type="InterPro" id="IPR009057">
    <property type="entry name" value="Homeodomain-like_sf"/>
</dbReference>
<evidence type="ECO:0000256" key="5">
    <source>
        <dbReference type="PROSITE-ProRule" id="PRU00169"/>
    </source>
</evidence>
<dbReference type="InterPro" id="IPR027417">
    <property type="entry name" value="P-loop_NTPase"/>
</dbReference>
<dbReference type="PRINTS" id="PR01590">
    <property type="entry name" value="HTHFIS"/>
</dbReference>
<dbReference type="PROSITE" id="PS00688">
    <property type="entry name" value="SIGMA54_INTERACT_3"/>
    <property type="match status" value="1"/>
</dbReference>